<feature type="compositionally biased region" description="Low complexity" evidence="1">
    <location>
        <begin position="155"/>
        <end position="167"/>
    </location>
</feature>
<dbReference type="InterPro" id="IPR023203">
    <property type="entry name" value="TTHA0068_sf"/>
</dbReference>
<evidence type="ECO:0000313" key="3">
    <source>
        <dbReference type="Proteomes" id="UP000317835"/>
    </source>
</evidence>
<protein>
    <recommendedName>
        <fullName evidence="4">DUF309 domain-containing protein</fullName>
    </recommendedName>
</protein>
<feature type="region of interest" description="Disordered" evidence="1">
    <location>
        <begin position="150"/>
        <end position="177"/>
    </location>
</feature>
<dbReference type="InterPro" id="IPR005500">
    <property type="entry name" value="DUF309"/>
</dbReference>
<sequence length="177" mass="18651">MLPDDPLPPYSYVPGGPWPHPISGEGGHLAGRPRGPRIPPIRGDDWASSPSYLRGVLLFNAGFYWEAHEAWEGLWHAHERAGPTAEVLKGLIKLAAAGVKARQGQPRGVSTHARRAAELFESVARGGSRRLLGLDLEAWAAIARAIAEHPPEGPGPSAGVVAGVIGPPIEPSGVDRG</sequence>
<feature type="region of interest" description="Disordered" evidence="1">
    <location>
        <begin position="21"/>
        <end position="41"/>
    </location>
</feature>
<dbReference type="Proteomes" id="UP000317835">
    <property type="component" value="Chromosome"/>
</dbReference>
<dbReference type="Gene3D" id="1.10.3450.10">
    <property type="entry name" value="TTHA0068-like"/>
    <property type="match status" value="1"/>
</dbReference>
<accession>A0A518GV25</accession>
<gene>
    <name evidence="2" type="ORF">ElP_02720</name>
</gene>
<evidence type="ECO:0008006" key="4">
    <source>
        <dbReference type="Google" id="ProtNLM"/>
    </source>
</evidence>
<name>A0A518GV25_9BACT</name>
<reference evidence="2 3" key="1">
    <citation type="submission" date="2019-02" db="EMBL/GenBank/DDBJ databases">
        <title>Deep-cultivation of Planctomycetes and their phenomic and genomic characterization uncovers novel biology.</title>
        <authorList>
            <person name="Wiegand S."/>
            <person name="Jogler M."/>
            <person name="Boedeker C."/>
            <person name="Pinto D."/>
            <person name="Vollmers J."/>
            <person name="Rivas-Marin E."/>
            <person name="Kohn T."/>
            <person name="Peeters S.H."/>
            <person name="Heuer A."/>
            <person name="Rast P."/>
            <person name="Oberbeckmann S."/>
            <person name="Bunk B."/>
            <person name="Jeske O."/>
            <person name="Meyerdierks A."/>
            <person name="Storesund J.E."/>
            <person name="Kallscheuer N."/>
            <person name="Luecker S."/>
            <person name="Lage O.M."/>
            <person name="Pohl T."/>
            <person name="Merkel B.J."/>
            <person name="Hornburger P."/>
            <person name="Mueller R.-W."/>
            <person name="Bruemmer F."/>
            <person name="Labrenz M."/>
            <person name="Spormann A.M."/>
            <person name="Op den Camp H."/>
            <person name="Overmann J."/>
            <person name="Amann R."/>
            <person name="Jetten M.S.M."/>
            <person name="Mascher T."/>
            <person name="Medema M.H."/>
            <person name="Devos D.P."/>
            <person name="Kaster A.-K."/>
            <person name="Ovreas L."/>
            <person name="Rohde M."/>
            <person name="Galperin M.Y."/>
            <person name="Jogler C."/>
        </authorList>
    </citation>
    <scope>NUCLEOTIDE SEQUENCE [LARGE SCALE GENOMIC DNA]</scope>
    <source>
        <strain evidence="2 3">ElP</strain>
    </source>
</reference>
<dbReference type="RefSeq" id="WP_145266525.1">
    <property type="nucleotide sequence ID" value="NZ_CP036426.1"/>
</dbReference>
<evidence type="ECO:0000313" key="2">
    <source>
        <dbReference type="EMBL" id="QDV32440.1"/>
    </source>
</evidence>
<dbReference type="SUPFAM" id="SSF140663">
    <property type="entry name" value="TTHA0068-like"/>
    <property type="match status" value="1"/>
</dbReference>
<dbReference type="AlphaFoldDB" id="A0A518GV25"/>
<proteinExistence type="predicted"/>
<evidence type="ECO:0000256" key="1">
    <source>
        <dbReference type="SAM" id="MobiDB-lite"/>
    </source>
</evidence>
<dbReference type="KEGG" id="tpla:ElP_02720"/>
<dbReference type="EMBL" id="CP036426">
    <property type="protein sequence ID" value="QDV32440.1"/>
    <property type="molecule type" value="Genomic_DNA"/>
</dbReference>
<dbReference type="Pfam" id="PF03745">
    <property type="entry name" value="DUF309"/>
    <property type="match status" value="1"/>
</dbReference>
<organism evidence="2 3">
    <name type="scientific">Tautonia plasticadhaerens</name>
    <dbReference type="NCBI Taxonomy" id="2527974"/>
    <lineage>
        <taxon>Bacteria</taxon>
        <taxon>Pseudomonadati</taxon>
        <taxon>Planctomycetota</taxon>
        <taxon>Planctomycetia</taxon>
        <taxon>Isosphaerales</taxon>
        <taxon>Isosphaeraceae</taxon>
        <taxon>Tautonia</taxon>
    </lineage>
</organism>
<keyword evidence="3" id="KW-1185">Reference proteome</keyword>
<dbReference type="OrthoDB" id="9799942at2"/>